<dbReference type="EMBL" id="KQ483586">
    <property type="protein sequence ID" value="KYP45561.1"/>
    <property type="molecule type" value="Genomic_DNA"/>
</dbReference>
<evidence type="ECO:0000313" key="7">
    <source>
        <dbReference type="Proteomes" id="UP000075243"/>
    </source>
</evidence>
<dbReference type="GO" id="GO:0035251">
    <property type="term" value="F:UDP-glucosyltransferase activity"/>
    <property type="evidence" value="ECO:0007669"/>
    <property type="project" value="UniProtKB-ARBA"/>
</dbReference>
<evidence type="ECO:0000313" key="6">
    <source>
        <dbReference type="EMBL" id="KYP45561.1"/>
    </source>
</evidence>
<dbReference type="OrthoDB" id="5835829at2759"/>
<dbReference type="InterPro" id="IPR035595">
    <property type="entry name" value="UDP_glycos_trans_CS"/>
</dbReference>
<protein>
    <recommendedName>
        <fullName evidence="5">Glycosyltransferase</fullName>
        <ecNumber evidence="5">2.4.1.-</ecNumber>
    </recommendedName>
</protein>
<dbReference type="OMA" id="SCVETHQ"/>
<accession>A0A151RSQ4</accession>
<keyword evidence="3 4" id="KW-0808">Transferase</keyword>
<dbReference type="EC" id="2.4.1.-" evidence="5"/>
<dbReference type="InterPro" id="IPR002213">
    <property type="entry name" value="UDP_glucos_trans"/>
</dbReference>
<evidence type="ECO:0000256" key="1">
    <source>
        <dbReference type="ARBA" id="ARBA00009995"/>
    </source>
</evidence>
<dbReference type="Proteomes" id="UP000075243">
    <property type="component" value="Unassembled WGS sequence"/>
</dbReference>
<dbReference type="FunFam" id="3.40.50.2000:FF:000071">
    <property type="entry name" value="Glycosyltransferase"/>
    <property type="match status" value="1"/>
</dbReference>
<dbReference type="PANTHER" id="PTHR48047:SF45">
    <property type="entry name" value="SCOPOLETIN GLUCOSYLTRANSFERASE-LIKE"/>
    <property type="match status" value="1"/>
</dbReference>
<sequence>MGTKYDSLHIFFFPFMAHGHVIPLVDMVKLFAAKGVKTTIITTPLNVPTFSKAIENAKTHRIKEIQIQTIKFPNVEVGLPEGCEHVDSIPSPNLFPAFLEAIALLKEPFEQFLFQQRPNCVVADMFFPWATNSAAKFGIPRLVFHGISLFSLSATATMTLYEPYNNTSSDSELFVIPNFPGEIKMTRLQVGNLLSKDEMSSFWKEVHESDVKSYGVVVNSFYELEKDYADLYVKKLGRKAWPIGPLSLCNKDKEDKTYRRNKTSIDDHECLKWLDSKRSNSVVYVCFGSVVRFPNSMLREIAMGLEASGQQFIWVMGKQKEDSEEWVPDEGFEKRMEHKGLIIRGWAPQVLILEHEAIGAFVTHCGWNSTLEGVAAGVPMITFPVSAEQFYNEKLLTEVLKIGVPVGVKKWTLFVGDDSVKWDAIEKAVKRVMVEEEAEGMRNRAKALAQMARLAVEEGGSSDLNLDALIVELCSLSH</sequence>
<evidence type="ECO:0000256" key="5">
    <source>
        <dbReference type="RuleBase" id="RU362057"/>
    </source>
</evidence>
<reference evidence="6" key="1">
    <citation type="journal article" date="2012" name="Nat. Biotechnol.">
        <title>Draft genome sequence of pigeonpea (Cajanus cajan), an orphan legume crop of resource-poor farmers.</title>
        <authorList>
            <person name="Varshney R.K."/>
            <person name="Chen W."/>
            <person name="Li Y."/>
            <person name="Bharti A.K."/>
            <person name="Saxena R.K."/>
            <person name="Schlueter J.A."/>
            <person name="Donoghue M.T."/>
            <person name="Azam S."/>
            <person name="Fan G."/>
            <person name="Whaley A.M."/>
            <person name="Farmer A.D."/>
            <person name="Sheridan J."/>
            <person name="Iwata A."/>
            <person name="Tuteja R."/>
            <person name="Penmetsa R.V."/>
            <person name="Wu W."/>
            <person name="Upadhyaya H.D."/>
            <person name="Yang S.P."/>
            <person name="Shah T."/>
            <person name="Saxena K.B."/>
            <person name="Michael T."/>
            <person name="McCombie W.R."/>
            <person name="Yang B."/>
            <person name="Zhang G."/>
            <person name="Yang H."/>
            <person name="Wang J."/>
            <person name="Spillane C."/>
            <person name="Cook D.R."/>
            <person name="May G.D."/>
            <person name="Xu X."/>
            <person name="Jackson S.A."/>
        </authorList>
    </citation>
    <scope>NUCLEOTIDE SEQUENCE [LARGE SCALE GENOMIC DNA]</scope>
</reference>
<dbReference type="Gene3D" id="3.40.50.2000">
    <property type="entry name" value="Glycogen Phosphorylase B"/>
    <property type="match status" value="2"/>
</dbReference>
<evidence type="ECO:0000256" key="2">
    <source>
        <dbReference type="ARBA" id="ARBA00022676"/>
    </source>
</evidence>
<dbReference type="STRING" id="3821.A0A151RSQ4"/>
<dbReference type="AlphaFoldDB" id="A0A151RSQ4"/>
<dbReference type="SUPFAM" id="SSF53756">
    <property type="entry name" value="UDP-Glycosyltransferase/glycogen phosphorylase"/>
    <property type="match status" value="1"/>
</dbReference>
<organism evidence="6 7">
    <name type="scientific">Cajanus cajan</name>
    <name type="common">Pigeon pea</name>
    <name type="synonym">Cajanus indicus</name>
    <dbReference type="NCBI Taxonomy" id="3821"/>
    <lineage>
        <taxon>Eukaryota</taxon>
        <taxon>Viridiplantae</taxon>
        <taxon>Streptophyta</taxon>
        <taxon>Embryophyta</taxon>
        <taxon>Tracheophyta</taxon>
        <taxon>Spermatophyta</taxon>
        <taxon>Magnoliopsida</taxon>
        <taxon>eudicotyledons</taxon>
        <taxon>Gunneridae</taxon>
        <taxon>Pentapetalae</taxon>
        <taxon>rosids</taxon>
        <taxon>fabids</taxon>
        <taxon>Fabales</taxon>
        <taxon>Fabaceae</taxon>
        <taxon>Papilionoideae</taxon>
        <taxon>50 kb inversion clade</taxon>
        <taxon>NPAAA clade</taxon>
        <taxon>indigoferoid/millettioid clade</taxon>
        <taxon>Phaseoleae</taxon>
        <taxon>Cajanus</taxon>
    </lineage>
</organism>
<gene>
    <name evidence="6" type="ORF">KK1_032864</name>
</gene>
<dbReference type="PROSITE" id="PS00375">
    <property type="entry name" value="UDPGT"/>
    <property type="match status" value="1"/>
</dbReference>
<dbReference type="CDD" id="cd03784">
    <property type="entry name" value="GT1_Gtf-like"/>
    <property type="match status" value="1"/>
</dbReference>
<keyword evidence="2 4" id="KW-0328">Glycosyltransferase</keyword>
<proteinExistence type="inferred from homology"/>
<dbReference type="FunFam" id="3.40.50.2000:FF:000047">
    <property type="entry name" value="Glycosyltransferase"/>
    <property type="match status" value="1"/>
</dbReference>
<keyword evidence="7" id="KW-1185">Reference proteome</keyword>
<dbReference type="Pfam" id="PF00201">
    <property type="entry name" value="UDPGT"/>
    <property type="match status" value="1"/>
</dbReference>
<dbReference type="PANTHER" id="PTHR48047">
    <property type="entry name" value="GLYCOSYLTRANSFERASE"/>
    <property type="match status" value="1"/>
</dbReference>
<comment type="similarity">
    <text evidence="1 4">Belongs to the UDP-glycosyltransferase family.</text>
</comment>
<evidence type="ECO:0000256" key="4">
    <source>
        <dbReference type="RuleBase" id="RU003718"/>
    </source>
</evidence>
<evidence type="ECO:0000256" key="3">
    <source>
        <dbReference type="ARBA" id="ARBA00022679"/>
    </source>
</evidence>
<dbReference type="Gramene" id="C.cajan_31062.t">
    <property type="protein sequence ID" value="C.cajan_31062.t.cds1"/>
    <property type="gene ID" value="C.cajan_31062"/>
</dbReference>
<name>A0A151RSQ4_CAJCA</name>